<dbReference type="GO" id="GO:0051537">
    <property type="term" value="F:2 iron, 2 sulfur cluster binding"/>
    <property type="evidence" value="ECO:0007669"/>
    <property type="project" value="TreeGrafter"/>
</dbReference>
<protein>
    <recommendedName>
        <fullName evidence="3">ferroxidase</fullName>
        <ecNumber evidence="3">1.16.3.1</ecNumber>
    </recommendedName>
</protein>
<dbReference type="GO" id="GO:0008198">
    <property type="term" value="F:ferrous iron binding"/>
    <property type="evidence" value="ECO:0007669"/>
    <property type="project" value="TreeGrafter"/>
</dbReference>
<dbReference type="InterPro" id="IPR002908">
    <property type="entry name" value="Frataxin/CyaY"/>
</dbReference>
<dbReference type="PRINTS" id="PR00904">
    <property type="entry name" value="FRATAXIN"/>
</dbReference>
<evidence type="ECO:0000256" key="2">
    <source>
        <dbReference type="ARBA" id="ARBA00008183"/>
    </source>
</evidence>
<gene>
    <name evidence="13" type="ORF">g.28164</name>
</gene>
<dbReference type="InterPro" id="IPR036524">
    <property type="entry name" value="Frataxin/CyaY_sf"/>
</dbReference>
<comment type="catalytic activity">
    <reaction evidence="12">
        <text>4 Fe(2+) + O2 + 4 H(+) = 4 Fe(3+) + 2 H2O</text>
        <dbReference type="Rhea" id="RHEA:11148"/>
        <dbReference type="ChEBI" id="CHEBI:15377"/>
        <dbReference type="ChEBI" id="CHEBI:15378"/>
        <dbReference type="ChEBI" id="CHEBI:15379"/>
        <dbReference type="ChEBI" id="CHEBI:29033"/>
        <dbReference type="ChEBI" id="CHEBI:29034"/>
        <dbReference type="EC" id="1.16.3.1"/>
    </reaction>
</comment>
<keyword evidence="10" id="KW-0406">Ion transport</keyword>
<evidence type="ECO:0000256" key="4">
    <source>
        <dbReference type="ARBA" id="ARBA00022434"/>
    </source>
</evidence>
<evidence type="ECO:0000256" key="3">
    <source>
        <dbReference type="ARBA" id="ARBA00013107"/>
    </source>
</evidence>
<keyword evidence="11" id="KW-0496">Mitochondrion</keyword>
<evidence type="ECO:0000256" key="8">
    <source>
        <dbReference type="ARBA" id="ARBA00023002"/>
    </source>
</evidence>
<dbReference type="InterPro" id="IPR020895">
    <property type="entry name" value="Frataxin_CS"/>
</dbReference>
<dbReference type="NCBIfam" id="TIGR03421">
    <property type="entry name" value="FeS_CyaY"/>
    <property type="match status" value="1"/>
</dbReference>
<organism evidence="13">
    <name type="scientific">Clastoptera arizonana</name>
    <name type="common">Arizona spittle bug</name>
    <dbReference type="NCBI Taxonomy" id="38151"/>
    <lineage>
        <taxon>Eukaryota</taxon>
        <taxon>Metazoa</taxon>
        <taxon>Ecdysozoa</taxon>
        <taxon>Arthropoda</taxon>
        <taxon>Hexapoda</taxon>
        <taxon>Insecta</taxon>
        <taxon>Pterygota</taxon>
        <taxon>Neoptera</taxon>
        <taxon>Paraneoptera</taxon>
        <taxon>Hemiptera</taxon>
        <taxon>Auchenorrhyncha</taxon>
        <taxon>Cercopoidea</taxon>
        <taxon>Clastopteridae</taxon>
        <taxon>Clastoptera</taxon>
    </lineage>
</organism>
<name>A0A1B6DI29_9HEMI</name>
<dbReference type="AlphaFoldDB" id="A0A1B6DI29"/>
<accession>A0A1B6DI29</accession>
<dbReference type="SMART" id="SM01219">
    <property type="entry name" value="Frataxin_Cyay"/>
    <property type="match status" value="1"/>
</dbReference>
<dbReference type="GO" id="GO:0005739">
    <property type="term" value="C:mitochondrion"/>
    <property type="evidence" value="ECO:0007669"/>
    <property type="project" value="UniProtKB-SubCell"/>
</dbReference>
<dbReference type="EC" id="1.16.3.1" evidence="3"/>
<keyword evidence="4" id="KW-0409">Iron storage</keyword>
<proteinExistence type="inferred from homology"/>
<comment type="similarity">
    <text evidence="2">Belongs to the frataxin family.</text>
</comment>
<keyword evidence="5" id="KW-0813">Transport</keyword>
<comment type="subcellular location">
    <subcellularLocation>
        <location evidence="1">Mitochondrion</location>
    </subcellularLocation>
</comment>
<evidence type="ECO:0000256" key="12">
    <source>
        <dbReference type="ARBA" id="ARBA00047990"/>
    </source>
</evidence>
<dbReference type="GO" id="GO:0006826">
    <property type="term" value="P:iron ion transport"/>
    <property type="evidence" value="ECO:0007669"/>
    <property type="project" value="UniProtKB-KW"/>
</dbReference>
<dbReference type="GO" id="GO:0008199">
    <property type="term" value="F:ferric iron binding"/>
    <property type="evidence" value="ECO:0007669"/>
    <property type="project" value="InterPro"/>
</dbReference>
<dbReference type="SUPFAM" id="SSF55387">
    <property type="entry name" value="Frataxin/Nqo15-like"/>
    <property type="match status" value="1"/>
</dbReference>
<evidence type="ECO:0000256" key="7">
    <source>
        <dbReference type="ARBA" id="ARBA00022946"/>
    </source>
</evidence>
<evidence type="ECO:0000313" key="13">
    <source>
        <dbReference type="EMBL" id="JAS25334.1"/>
    </source>
</evidence>
<dbReference type="GO" id="GO:0034986">
    <property type="term" value="F:iron chaperone activity"/>
    <property type="evidence" value="ECO:0007669"/>
    <property type="project" value="TreeGrafter"/>
</dbReference>
<dbReference type="PROSITE" id="PS50810">
    <property type="entry name" value="FRATAXIN_2"/>
    <property type="match status" value="1"/>
</dbReference>
<evidence type="ECO:0000256" key="9">
    <source>
        <dbReference type="ARBA" id="ARBA00023004"/>
    </source>
</evidence>
<dbReference type="NCBIfam" id="TIGR03422">
    <property type="entry name" value="mito_frataxin"/>
    <property type="match status" value="1"/>
</dbReference>
<keyword evidence="8" id="KW-0560">Oxidoreductase</keyword>
<evidence type="ECO:0000256" key="6">
    <source>
        <dbReference type="ARBA" id="ARBA00022496"/>
    </source>
</evidence>
<dbReference type="PANTHER" id="PTHR16821:SF2">
    <property type="entry name" value="FRATAXIN, MITOCHONDRIAL"/>
    <property type="match status" value="1"/>
</dbReference>
<dbReference type="InterPro" id="IPR017789">
    <property type="entry name" value="Frataxin"/>
</dbReference>
<dbReference type="PANTHER" id="PTHR16821">
    <property type="entry name" value="FRATAXIN"/>
    <property type="match status" value="1"/>
</dbReference>
<dbReference type="EMBL" id="GEDC01011964">
    <property type="protein sequence ID" value="JAS25334.1"/>
    <property type="molecule type" value="Transcribed_RNA"/>
</dbReference>
<keyword evidence="6" id="KW-0410">Iron transport</keyword>
<dbReference type="GO" id="GO:0004322">
    <property type="term" value="F:ferroxidase activity"/>
    <property type="evidence" value="ECO:0007669"/>
    <property type="project" value="UniProtKB-EC"/>
</dbReference>
<sequence>METLQNGVVFESICEETLESLYEFFDELVESHPKLKTADVIYADGVLTINLGSTFGTYVINRQSPNRQIWLSSPISGPKRYDYIPRRDGWIYRHDNKFSLHQLLQFEIEKLVQSTVSLSRCAHCGSTSL</sequence>
<evidence type="ECO:0000256" key="10">
    <source>
        <dbReference type="ARBA" id="ARBA00023065"/>
    </source>
</evidence>
<keyword evidence="7" id="KW-0809">Transit peptide</keyword>
<dbReference type="Pfam" id="PF01491">
    <property type="entry name" value="Frataxin_Cyay"/>
    <property type="match status" value="1"/>
</dbReference>
<keyword evidence="9" id="KW-0408">Iron</keyword>
<dbReference type="PROSITE" id="PS01344">
    <property type="entry name" value="FRATAXIN_1"/>
    <property type="match status" value="1"/>
</dbReference>
<reference evidence="13" key="1">
    <citation type="submission" date="2015-12" db="EMBL/GenBank/DDBJ databases">
        <title>De novo transcriptome assembly of four potential Pierce s Disease insect vectors from Arizona vineyards.</title>
        <authorList>
            <person name="Tassone E.E."/>
        </authorList>
    </citation>
    <scope>NUCLEOTIDE SEQUENCE</scope>
</reference>
<evidence type="ECO:0000256" key="11">
    <source>
        <dbReference type="ARBA" id="ARBA00023128"/>
    </source>
</evidence>
<evidence type="ECO:0000256" key="1">
    <source>
        <dbReference type="ARBA" id="ARBA00004173"/>
    </source>
</evidence>
<dbReference type="GO" id="GO:0006879">
    <property type="term" value="P:intracellular iron ion homeostasis"/>
    <property type="evidence" value="ECO:0007669"/>
    <property type="project" value="UniProtKB-KW"/>
</dbReference>
<dbReference type="GO" id="GO:0016226">
    <property type="term" value="P:iron-sulfur cluster assembly"/>
    <property type="evidence" value="ECO:0007669"/>
    <property type="project" value="InterPro"/>
</dbReference>
<dbReference type="Gene3D" id="3.30.920.10">
    <property type="entry name" value="Frataxin/CyaY"/>
    <property type="match status" value="1"/>
</dbReference>
<evidence type="ECO:0000256" key="5">
    <source>
        <dbReference type="ARBA" id="ARBA00022448"/>
    </source>
</evidence>